<evidence type="ECO:0000313" key="8">
    <source>
        <dbReference type="Proteomes" id="UP000559885"/>
    </source>
</evidence>
<keyword evidence="2" id="KW-0436">Ligase</keyword>
<dbReference type="GO" id="GO:0004321">
    <property type="term" value="F:fatty-acyl-CoA synthase activity"/>
    <property type="evidence" value="ECO:0007669"/>
    <property type="project" value="TreeGrafter"/>
</dbReference>
<dbReference type="InterPro" id="IPR020845">
    <property type="entry name" value="AMP-binding_CS"/>
</dbReference>
<dbReference type="GO" id="GO:0005524">
    <property type="term" value="F:ATP binding"/>
    <property type="evidence" value="ECO:0007669"/>
    <property type="project" value="UniProtKB-KW"/>
</dbReference>
<dbReference type="Gene3D" id="3.30.300.30">
    <property type="match status" value="1"/>
</dbReference>
<dbReference type="InterPro" id="IPR025110">
    <property type="entry name" value="AMP-bd_C"/>
</dbReference>
<name>A0A841ZUJ7_9LIST</name>
<dbReference type="GO" id="GO:0006637">
    <property type="term" value="P:acyl-CoA metabolic process"/>
    <property type="evidence" value="ECO:0007669"/>
    <property type="project" value="TreeGrafter"/>
</dbReference>
<dbReference type="InterPro" id="IPR051087">
    <property type="entry name" value="Mitochondrial_ACSM"/>
</dbReference>
<evidence type="ECO:0000259" key="5">
    <source>
        <dbReference type="Pfam" id="PF00501"/>
    </source>
</evidence>
<protein>
    <submittedName>
        <fullName evidence="7">AMP-binding protein</fullName>
    </submittedName>
</protein>
<evidence type="ECO:0000256" key="3">
    <source>
        <dbReference type="ARBA" id="ARBA00022741"/>
    </source>
</evidence>
<dbReference type="InterPro" id="IPR042099">
    <property type="entry name" value="ANL_N_sf"/>
</dbReference>
<reference evidence="7 8" key="1">
    <citation type="submission" date="2020-03" db="EMBL/GenBank/DDBJ databases">
        <title>Soil Listeria distribution.</title>
        <authorList>
            <person name="Liao J."/>
            <person name="Wiedmann M."/>
        </authorList>
    </citation>
    <scope>NUCLEOTIDE SEQUENCE [LARGE SCALE GENOMIC DNA]</scope>
    <source>
        <strain evidence="7 8">FSL L7-1507</strain>
    </source>
</reference>
<comment type="caution">
    <text evidence="7">The sequence shown here is derived from an EMBL/GenBank/DDBJ whole genome shotgun (WGS) entry which is preliminary data.</text>
</comment>
<keyword evidence="3" id="KW-0547">Nucleotide-binding</keyword>
<dbReference type="InterPro" id="IPR000873">
    <property type="entry name" value="AMP-dep_synth/lig_dom"/>
</dbReference>
<dbReference type="FunFam" id="3.30.300.30:FF:000005">
    <property type="entry name" value="Acyl-coenzyme A synthetase ACSM5, mitochondrial"/>
    <property type="match status" value="1"/>
</dbReference>
<dbReference type="GO" id="GO:0016405">
    <property type="term" value="F:CoA-ligase activity"/>
    <property type="evidence" value="ECO:0007669"/>
    <property type="project" value="UniProtKB-ARBA"/>
</dbReference>
<dbReference type="Pfam" id="PF13193">
    <property type="entry name" value="AMP-binding_C"/>
    <property type="match status" value="1"/>
</dbReference>
<dbReference type="AlphaFoldDB" id="A0A841ZUJ7"/>
<dbReference type="GO" id="GO:0015645">
    <property type="term" value="F:fatty acid ligase activity"/>
    <property type="evidence" value="ECO:0007669"/>
    <property type="project" value="TreeGrafter"/>
</dbReference>
<evidence type="ECO:0000256" key="1">
    <source>
        <dbReference type="ARBA" id="ARBA00006432"/>
    </source>
</evidence>
<dbReference type="Proteomes" id="UP000559885">
    <property type="component" value="Unassembled WGS sequence"/>
</dbReference>
<dbReference type="CDD" id="cd05972">
    <property type="entry name" value="MACS_like"/>
    <property type="match status" value="1"/>
</dbReference>
<dbReference type="PANTHER" id="PTHR43605:SF10">
    <property type="entry name" value="ACYL-COA SYNTHETASE MEDIUM CHAIN FAMILY MEMBER 3"/>
    <property type="match status" value="1"/>
</dbReference>
<evidence type="ECO:0000313" key="7">
    <source>
        <dbReference type="EMBL" id="MBC1522241.1"/>
    </source>
</evidence>
<feature type="domain" description="AMP-binding enzyme C-terminal" evidence="6">
    <location>
        <begin position="432"/>
        <end position="510"/>
    </location>
</feature>
<dbReference type="InterPro" id="IPR045851">
    <property type="entry name" value="AMP-bd_C_sf"/>
</dbReference>
<evidence type="ECO:0000259" key="6">
    <source>
        <dbReference type="Pfam" id="PF13193"/>
    </source>
</evidence>
<comment type="similarity">
    <text evidence="1">Belongs to the ATP-dependent AMP-binding enzyme family.</text>
</comment>
<dbReference type="Pfam" id="PF00501">
    <property type="entry name" value="AMP-binding"/>
    <property type="match status" value="1"/>
</dbReference>
<dbReference type="Gene3D" id="3.40.50.12780">
    <property type="entry name" value="N-terminal domain of ligase-like"/>
    <property type="match status" value="1"/>
</dbReference>
<dbReference type="PROSITE" id="PS00455">
    <property type="entry name" value="AMP_BINDING"/>
    <property type="match status" value="1"/>
</dbReference>
<keyword evidence="4" id="KW-0067">ATP-binding</keyword>
<evidence type="ECO:0000256" key="4">
    <source>
        <dbReference type="ARBA" id="ARBA00022840"/>
    </source>
</evidence>
<dbReference type="EMBL" id="JAARRM010000005">
    <property type="protein sequence ID" value="MBC1522241.1"/>
    <property type="molecule type" value="Genomic_DNA"/>
</dbReference>
<accession>A0A841ZUJ7</accession>
<dbReference type="SUPFAM" id="SSF56801">
    <property type="entry name" value="Acetyl-CoA synthetase-like"/>
    <property type="match status" value="1"/>
</dbReference>
<dbReference type="PANTHER" id="PTHR43605">
    <property type="entry name" value="ACYL-COENZYME A SYNTHETASE"/>
    <property type="match status" value="1"/>
</dbReference>
<gene>
    <name evidence="7" type="ORF">HB912_11345</name>
</gene>
<dbReference type="RefSeq" id="WP_185374655.1">
    <property type="nucleotide sequence ID" value="NZ_JAARRM010000005.1"/>
</dbReference>
<evidence type="ECO:0000256" key="2">
    <source>
        <dbReference type="ARBA" id="ARBA00022598"/>
    </source>
</evidence>
<proteinExistence type="inferred from homology"/>
<sequence>MYSENLIAPELYNITDEITKFASDKTALIWKSPDAPERSWSYNELLAEARRFANVVTEAGIKKGDHVIVITPRLLETYSIYMGLWMAGAIIIPASELLKAHDLEYRIHQAGVKGIIAYAGLHQEIDKISNIDSLLKMRILLDGTALEWTNYATVMEKASAEFTPVETHRDDPCLLAFTSGTTGNPKGVVHVHGWGYAHIRIAADHWLDIRENDRVWATAGPGWQKWIWSPFLSVLGKGATGFMYSGRFSPENQLKLLEQQQINVLCCTPTEYRLMAKVTHLDRFDLSHLRSAVSAGEPLNREVINVFQDTFGIKVRDGYGQTESTLLIGTLVDTPIRPGSMGKPIMPEYMAIVDEAGKPVPQGEIGDIAVRKDFPALFKTYYKEPERLEKAIRGDYFVTGDRAYADDSNYYWFQGRNDDIIISSGYTIGPFEVEDALTHHEAVKEVAVVASPDEIRGTVVKAFIVLKDGYTGSDELKRELQMFTKKITAPYKYPRRIEFVNSLPKTDSGKIRRVALREQEFIIARPSK</sequence>
<organism evidence="7 8">
    <name type="scientific">Listeria aquatica</name>
    <dbReference type="NCBI Taxonomy" id="1494960"/>
    <lineage>
        <taxon>Bacteria</taxon>
        <taxon>Bacillati</taxon>
        <taxon>Bacillota</taxon>
        <taxon>Bacilli</taxon>
        <taxon>Bacillales</taxon>
        <taxon>Listeriaceae</taxon>
        <taxon>Listeria</taxon>
    </lineage>
</organism>
<dbReference type="GO" id="GO:0006633">
    <property type="term" value="P:fatty acid biosynthetic process"/>
    <property type="evidence" value="ECO:0007669"/>
    <property type="project" value="TreeGrafter"/>
</dbReference>
<feature type="domain" description="AMP-dependent synthetase/ligase" evidence="5">
    <location>
        <begin position="22"/>
        <end position="382"/>
    </location>
</feature>